<dbReference type="RefSeq" id="WP_284303572.1">
    <property type="nucleotide sequence ID" value="NZ_BSUO01000001.1"/>
</dbReference>
<dbReference type="Proteomes" id="UP001157126">
    <property type="component" value="Unassembled WGS sequence"/>
</dbReference>
<evidence type="ECO:0000313" key="3">
    <source>
        <dbReference type="Proteomes" id="UP001157126"/>
    </source>
</evidence>
<feature type="domain" description="AB hydrolase-1" evidence="1">
    <location>
        <begin position="16"/>
        <end position="247"/>
    </location>
</feature>
<dbReference type="PANTHER" id="PTHR43194">
    <property type="entry name" value="HYDROLASE ALPHA/BETA FOLD FAMILY"/>
    <property type="match status" value="1"/>
</dbReference>
<reference evidence="3" key="1">
    <citation type="journal article" date="2019" name="Int. J. Syst. Evol. Microbiol.">
        <title>The Global Catalogue of Microorganisms (GCM) 10K type strain sequencing project: providing services to taxonomists for standard genome sequencing and annotation.</title>
        <authorList>
            <consortium name="The Broad Institute Genomics Platform"/>
            <consortium name="The Broad Institute Genome Sequencing Center for Infectious Disease"/>
            <person name="Wu L."/>
            <person name="Ma J."/>
        </authorList>
    </citation>
    <scope>NUCLEOTIDE SEQUENCE [LARGE SCALE GENOMIC DNA]</scope>
    <source>
        <strain evidence="3">NBRC 113072</strain>
    </source>
</reference>
<organism evidence="2 3">
    <name type="scientific">Mobilicoccus caccae</name>
    <dbReference type="NCBI Taxonomy" id="1859295"/>
    <lineage>
        <taxon>Bacteria</taxon>
        <taxon>Bacillati</taxon>
        <taxon>Actinomycetota</taxon>
        <taxon>Actinomycetes</taxon>
        <taxon>Micrococcales</taxon>
        <taxon>Dermatophilaceae</taxon>
        <taxon>Mobilicoccus</taxon>
    </lineage>
</organism>
<dbReference type="InterPro" id="IPR050228">
    <property type="entry name" value="Carboxylesterase_BioH"/>
</dbReference>
<proteinExistence type="predicted"/>
<dbReference type="InterPro" id="IPR000073">
    <property type="entry name" value="AB_hydrolase_1"/>
</dbReference>
<gene>
    <name evidence="2" type="ORF">GCM10025883_17880</name>
</gene>
<dbReference type="SUPFAM" id="SSF53474">
    <property type="entry name" value="alpha/beta-Hydrolases"/>
    <property type="match status" value="1"/>
</dbReference>
<dbReference type="InterPro" id="IPR029058">
    <property type="entry name" value="AB_hydrolase_fold"/>
</dbReference>
<comment type="caution">
    <text evidence="2">The sequence shown here is derived from an EMBL/GenBank/DDBJ whole genome shotgun (WGS) entry which is preliminary data.</text>
</comment>
<name>A0ABQ6IP96_9MICO</name>
<sequence length="268" mass="28839">MPATPARHVGHGPRTVFWLHGWFGSATAWGEVPRSLDPEAATHVFLDYRGHGQRRDEPGEYTLAEIAGDVLAEADRRDAPRFSLVGHSMGGGAALRVVADAPERVEALIGISPTGPTPTPFDERARGLFYGAPADHGSRAAIIDLTTGTRLTQTWVQSVVSHSATTREEAFGSHLRAWAEADFAEELREAVQRVAGLPAMVVVGGHDPALGEETIRATWGEFWPDLRIEVLPDAGHYGPDEAPVRVATLVDAFLEQTRERAQAGSSGT</sequence>
<keyword evidence="3" id="KW-1185">Reference proteome</keyword>
<dbReference type="PANTHER" id="PTHR43194:SF2">
    <property type="entry name" value="PEROXISOMAL MEMBRANE PROTEIN LPX1"/>
    <property type="match status" value="1"/>
</dbReference>
<dbReference type="Gene3D" id="3.40.50.1820">
    <property type="entry name" value="alpha/beta hydrolase"/>
    <property type="match status" value="1"/>
</dbReference>
<evidence type="ECO:0000259" key="1">
    <source>
        <dbReference type="Pfam" id="PF12697"/>
    </source>
</evidence>
<accession>A0ABQ6IP96</accession>
<dbReference type="Pfam" id="PF12697">
    <property type="entry name" value="Abhydrolase_6"/>
    <property type="match status" value="1"/>
</dbReference>
<dbReference type="EMBL" id="BSUO01000001">
    <property type="protein sequence ID" value="GMA39743.1"/>
    <property type="molecule type" value="Genomic_DNA"/>
</dbReference>
<evidence type="ECO:0000313" key="2">
    <source>
        <dbReference type="EMBL" id="GMA39743.1"/>
    </source>
</evidence>
<protein>
    <submittedName>
        <fullName evidence="2">Esterase</fullName>
    </submittedName>
</protein>